<dbReference type="InterPro" id="IPR019180">
    <property type="entry name" value="Oxidoreductase-like_N"/>
</dbReference>
<evidence type="ECO:0000313" key="4">
    <source>
        <dbReference type="Proteomes" id="UP001153461"/>
    </source>
</evidence>
<dbReference type="AlphaFoldDB" id="A0A9W4ILL0"/>
<feature type="region of interest" description="Disordered" evidence="1">
    <location>
        <begin position="194"/>
        <end position="242"/>
    </location>
</feature>
<feature type="region of interest" description="Disordered" evidence="1">
    <location>
        <begin position="90"/>
        <end position="119"/>
    </location>
</feature>
<gene>
    <name evidence="3" type="ORF">PNAL_LOCUS10546</name>
</gene>
<dbReference type="Proteomes" id="UP001153461">
    <property type="component" value="Unassembled WGS sequence"/>
</dbReference>
<accession>A0A9W4ILL0</accession>
<dbReference type="PANTHER" id="PTHR21193">
    <property type="entry name" value="OXIDOREDUCTASE-LIKE DOMAIN-CONTAINING PROTEIN 1"/>
    <property type="match status" value="1"/>
</dbReference>
<reference evidence="3" key="1">
    <citation type="submission" date="2021-07" db="EMBL/GenBank/DDBJ databases">
        <authorList>
            <person name="Branca A.L. A."/>
        </authorList>
    </citation>
    <scope>NUCLEOTIDE SEQUENCE</scope>
</reference>
<name>A0A9W4ILL0_PENNA</name>
<feature type="compositionally biased region" description="Polar residues" evidence="1">
    <location>
        <begin position="109"/>
        <end position="119"/>
    </location>
</feature>
<dbReference type="Pfam" id="PF09791">
    <property type="entry name" value="Oxidored-like"/>
    <property type="match status" value="1"/>
</dbReference>
<proteinExistence type="predicted"/>
<dbReference type="EMBL" id="CAJVNV010000640">
    <property type="protein sequence ID" value="CAG8328978.1"/>
    <property type="molecule type" value="Genomic_DNA"/>
</dbReference>
<sequence>MKCLSAGTRPWLRRSVSQIHSHPARKFPSFASYRQYVLVPTPRRMNGHGQSDQPDAYNTPASFEEIVDYSQAHPLSGYYSLILKSSSPYGAGASTSRPTPARSEAKPTPASTVAPQSPQEKMAIVFGTRLAGPGRSSRYNPGEAPPQSMWKTINGVPIPPQPEEPDNCCMSGCVHCVWDDFRDEMEDWASRIATAKAKGGPEKGTKDMRSAPRAEVRSASESMDDDGGGSETNWTPPSEDSDLFANVPVGIREFMKTEKRLRVKHQKEATVSKATPLTPCHARAYCELPVSTMATGTSACVHLRNIKKMGLFAQSEVCSSARRAVQLRLLQFSRRNIHTICSTTMPIRSSRKLRLLDLIVAGNRSALEGHRPTIGAHYSTARPPLLETFINNIVPNKTPAGELPHDSQLGRHSLPRNGHIFGGEHGELKKSQAVSVCEAR</sequence>
<dbReference type="PANTHER" id="PTHR21193:SF3">
    <property type="entry name" value="OXIDOREDUCTASE-LIKE DOMAIN-CONTAINING PROTEIN 1"/>
    <property type="match status" value="1"/>
</dbReference>
<dbReference type="GO" id="GO:0005739">
    <property type="term" value="C:mitochondrion"/>
    <property type="evidence" value="ECO:0007669"/>
    <property type="project" value="TreeGrafter"/>
</dbReference>
<evidence type="ECO:0000259" key="2">
    <source>
        <dbReference type="Pfam" id="PF09791"/>
    </source>
</evidence>
<organism evidence="3 4">
    <name type="scientific">Penicillium nalgiovense</name>
    <dbReference type="NCBI Taxonomy" id="60175"/>
    <lineage>
        <taxon>Eukaryota</taxon>
        <taxon>Fungi</taxon>
        <taxon>Dikarya</taxon>
        <taxon>Ascomycota</taxon>
        <taxon>Pezizomycotina</taxon>
        <taxon>Eurotiomycetes</taxon>
        <taxon>Eurotiomycetidae</taxon>
        <taxon>Eurotiales</taxon>
        <taxon>Aspergillaceae</taxon>
        <taxon>Penicillium</taxon>
    </lineage>
</organism>
<evidence type="ECO:0000256" key="1">
    <source>
        <dbReference type="SAM" id="MobiDB-lite"/>
    </source>
</evidence>
<dbReference type="InterPro" id="IPR039251">
    <property type="entry name" value="OXLD1"/>
</dbReference>
<protein>
    <recommendedName>
        <fullName evidence="2">Oxidoreductase-like domain-containing protein</fullName>
    </recommendedName>
</protein>
<feature type="domain" description="Oxidoreductase-like" evidence="2">
    <location>
        <begin position="152"/>
        <end position="196"/>
    </location>
</feature>
<evidence type="ECO:0000313" key="3">
    <source>
        <dbReference type="EMBL" id="CAG8328978.1"/>
    </source>
</evidence>
<comment type="caution">
    <text evidence="3">The sequence shown here is derived from an EMBL/GenBank/DDBJ whole genome shotgun (WGS) entry which is preliminary data.</text>
</comment>
<feature type="compositionally biased region" description="Basic and acidic residues" evidence="1">
    <location>
        <begin position="199"/>
        <end position="218"/>
    </location>
</feature>